<dbReference type="Gene3D" id="3.30.420.10">
    <property type="entry name" value="Ribonuclease H-like superfamily/Ribonuclease H"/>
    <property type="match status" value="1"/>
</dbReference>
<feature type="domain" description="Tc1-like transposase DDE" evidence="1">
    <location>
        <begin position="2"/>
        <end position="108"/>
    </location>
</feature>
<organism evidence="2 3">
    <name type="scientific">Stegodyphus mimosarum</name>
    <name type="common">African social velvet spider</name>
    <dbReference type="NCBI Taxonomy" id="407821"/>
    <lineage>
        <taxon>Eukaryota</taxon>
        <taxon>Metazoa</taxon>
        <taxon>Ecdysozoa</taxon>
        <taxon>Arthropoda</taxon>
        <taxon>Chelicerata</taxon>
        <taxon>Arachnida</taxon>
        <taxon>Araneae</taxon>
        <taxon>Araneomorphae</taxon>
        <taxon>Entelegynae</taxon>
        <taxon>Eresoidea</taxon>
        <taxon>Eresidae</taxon>
        <taxon>Stegodyphus</taxon>
    </lineage>
</organism>
<dbReference type="Pfam" id="PF13358">
    <property type="entry name" value="DDE_3"/>
    <property type="match status" value="1"/>
</dbReference>
<gene>
    <name evidence="2" type="ORF">X975_14498</name>
</gene>
<sequence length="190" mass="21595">MVWGAIAYHRRSQLLRIVGNLNSNRYIREVLQPEAVPFLQSLPGAVFQQDNARPHTARIVKSFFAAQQVQLLPWPACSPDMSPIEHVWDVIGRRLARDPRPVASADELWVHCLRPPGLTPRSEPESSHQVFPRPVIIIYSSQSRSSGQSRDALKNYGQMRILEIFPTRTGQLEQKQETEFQLVTASESES</sequence>
<name>A0A087TIP0_STEMI</name>
<accession>A0A087TIP0</accession>
<proteinExistence type="predicted"/>
<dbReference type="InterPro" id="IPR036397">
    <property type="entry name" value="RNaseH_sf"/>
</dbReference>
<dbReference type="Proteomes" id="UP000054359">
    <property type="component" value="Unassembled WGS sequence"/>
</dbReference>
<dbReference type="EMBL" id="KK115391">
    <property type="protein sequence ID" value="KFM64979.1"/>
    <property type="molecule type" value="Genomic_DNA"/>
</dbReference>
<evidence type="ECO:0000313" key="3">
    <source>
        <dbReference type="Proteomes" id="UP000054359"/>
    </source>
</evidence>
<dbReference type="AlphaFoldDB" id="A0A087TIP0"/>
<evidence type="ECO:0000313" key="2">
    <source>
        <dbReference type="EMBL" id="KFM64979.1"/>
    </source>
</evidence>
<evidence type="ECO:0000259" key="1">
    <source>
        <dbReference type="Pfam" id="PF13358"/>
    </source>
</evidence>
<reference evidence="2 3" key="1">
    <citation type="submission" date="2013-11" db="EMBL/GenBank/DDBJ databases">
        <title>Genome sequencing of Stegodyphus mimosarum.</title>
        <authorList>
            <person name="Bechsgaard J."/>
        </authorList>
    </citation>
    <scope>NUCLEOTIDE SEQUENCE [LARGE SCALE GENOMIC DNA]</scope>
</reference>
<dbReference type="OrthoDB" id="6427837at2759"/>
<protein>
    <submittedName>
        <fullName evidence="2">Transposable element Tcb1 transposase</fullName>
    </submittedName>
</protein>
<dbReference type="InterPro" id="IPR038717">
    <property type="entry name" value="Tc1-like_DDE_dom"/>
</dbReference>
<dbReference type="GO" id="GO:0003676">
    <property type="term" value="F:nucleic acid binding"/>
    <property type="evidence" value="ECO:0007669"/>
    <property type="project" value="InterPro"/>
</dbReference>
<keyword evidence="3" id="KW-1185">Reference proteome</keyword>
<feature type="non-terminal residue" evidence="2">
    <location>
        <position position="190"/>
    </location>
</feature>